<keyword evidence="1" id="KW-1133">Transmembrane helix</keyword>
<evidence type="ECO:0000313" key="3">
    <source>
        <dbReference type="EMBL" id="TPX06756.1"/>
    </source>
</evidence>
<dbReference type="InterPro" id="IPR002656">
    <property type="entry name" value="Acyl_transf_3_dom"/>
</dbReference>
<feature type="transmembrane region" description="Helical" evidence="1">
    <location>
        <begin position="348"/>
        <end position="366"/>
    </location>
</feature>
<proteinExistence type="predicted"/>
<dbReference type="InParanoid" id="A0A507AKD3"/>
<dbReference type="PANTHER" id="PTHR23028">
    <property type="entry name" value="ACETYLTRANSFERASE"/>
    <property type="match status" value="1"/>
</dbReference>
<dbReference type="PANTHER" id="PTHR23028:SF134">
    <property type="entry name" value="PUTATIVE (AFU_ORTHOLOGUE AFUA_4G08520)-RELATED"/>
    <property type="match status" value="1"/>
</dbReference>
<keyword evidence="4" id="KW-1185">Reference proteome</keyword>
<feature type="transmembrane region" description="Helical" evidence="1">
    <location>
        <begin position="395"/>
        <end position="413"/>
    </location>
</feature>
<feature type="domain" description="Acyltransferase 3" evidence="2">
    <location>
        <begin position="80"/>
        <end position="451"/>
    </location>
</feature>
<keyword evidence="1" id="KW-0472">Membrane</keyword>
<dbReference type="Proteomes" id="UP000319257">
    <property type="component" value="Unassembled WGS sequence"/>
</dbReference>
<evidence type="ECO:0000313" key="4">
    <source>
        <dbReference type="Proteomes" id="UP000319257"/>
    </source>
</evidence>
<gene>
    <name evidence="3" type="ORF">E0L32_002252</name>
</gene>
<dbReference type="InterPro" id="IPR050879">
    <property type="entry name" value="Acyltransferase_3"/>
</dbReference>
<name>A0A507AKD3_9PEZI</name>
<accession>A0A507AKD3</accession>
<comment type="caution">
    <text evidence="3">The sequence shown here is derived from an EMBL/GenBank/DDBJ whole genome shotgun (WGS) entry which is preliminary data.</text>
</comment>
<feature type="transmembrane region" description="Helical" evidence="1">
    <location>
        <begin position="277"/>
        <end position="299"/>
    </location>
</feature>
<feature type="transmembrane region" description="Helical" evidence="1">
    <location>
        <begin position="236"/>
        <end position="256"/>
    </location>
</feature>
<feature type="transmembrane region" description="Helical" evidence="1">
    <location>
        <begin position="425"/>
        <end position="444"/>
    </location>
</feature>
<dbReference type="GeneID" id="41969699"/>
<dbReference type="OrthoDB" id="5819582at2759"/>
<feature type="transmembrane region" description="Helical" evidence="1">
    <location>
        <begin position="464"/>
        <end position="483"/>
    </location>
</feature>
<dbReference type="EMBL" id="SKBQ01000009">
    <property type="protein sequence ID" value="TPX06756.1"/>
    <property type="molecule type" value="Genomic_DNA"/>
</dbReference>
<sequence length="516" mass="58773">MSKDHTDVEYGQVPGHAASRQVVDEVSFPYTTDNMDSEKPAPALRNWRGRCLGHATNLRGLLPSFLLANGSTPKKLHPSAWLDGLRGTAAFFVGYHVTEDDNLLIQLPFLRYFVSGLPQVMIFFVISGYALSYKPLKLARQRRFREMDEAMASAAFRRHARLFLPAMAVTFIQVLMVRLNWYGQGDTWYGTDIPQRSPGRAETFMGQVSGWWHNCLSLASLFDRDPMRGLGYDPNLWTLTVEWEMALILFLAHVAFSRLRSGVRMALTVFTMWYCMCYSYWQIFLFFGGMLACDVNFALAERAAQESDLGVQRMPYSDTAGPAAWANGILSSYRGLKMPVVHPRLRKILLTLAFVFCYYLLSIPRFENSGFQTPGYKTLYSIMPKLYREKYYDNFWIPIASVVLIFTLDRAPFLQRIFTGAVPQYLGKISFALYLVHGPLIYTLGWHLCVALVGMTGRETDGQYGLAMLGAAAVFFPVCIWAADVVTRYIDTPSVNFGRWLYEKLIIRVADHDRQN</sequence>
<keyword evidence="1" id="KW-0812">Transmembrane</keyword>
<dbReference type="Pfam" id="PF01757">
    <property type="entry name" value="Acyl_transf_3"/>
    <property type="match status" value="1"/>
</dbReference>
<feature type="transmembrane region" description="Helical" evidence="1">
    <location>
        <begin position="109"/>
        <end position="133"/>
    </location>
</feature>
<dbReference type="STRING" id="1093900.A0A507AKD3"/>
<reference evidence="3 4" key="1">
    <citation type="submission" date="2019-06" db="EMBL/GenBank/DDBJ databases">
        <title>Draft genome sequence of the filamentous fungus Phialemoniopsis curvata isolated from diesel fuel.</title>
        <authorList>
            <person name="Varaljay V.A."/>
            <person name="Lyon W.J."/>
            <person name="Crouch A.L."/>
            <person name="Drake C.E."/>
            <person name="Hollomon J.M."/>
            <person name="Nadeau L.J."/>
            <person name="Nunn H.S."/>
            <person name="Stevenson B.S."/>
            <person name="Bojanowski C.L."/>
            <person name="Crookes-Goodson W.J."/>
        </authorList>
    </citation>
    <scope>NUCLEOTIDE SEQUENCE [LARGE SCALE GENOMIC DNA]</scope>
    <source>
        <strain evidence="3 4">D216</strain>
    </source>
</reference>
<protein>
    <recommendedName>
        <fullName evidence="2">Acyltransferase 3 domain-containing protein</fullName>
    </recommendedName>
</protein>
<evidence type="ECO:0000256" key="1">
    <source>
        <dbReference type="SAM" id="Phobius"/>
    </source>
</evidence>
<evidence type="ECO:0000259" key="2">
    <source>
        <dbReference type="Pfam" id="PF01757"/>
    </source>
</evidence>
<dbReference type="RefSeq" id="XP_030988467.1">
    <property type="nucleotide sequence ID" value="XM_031136421.1"/>
</dbReference>
<dbReference type="AlphaFoldDB" id="A0A507AKD3"/>
<dbReference type="GO" id="GO:0016747">
    <property type="term" value="F:acyltransferase activity, transferring groups other than amino-acyl groups"/>
    <property type="evidence" value="ECO:0007669"/>
    <property type="project" value="InterPro"/>
</dbReference>
<organism evidence="3 4">
    <name type="scientific">Thyridium curvatum</name>
    <dbReference type="NCBI Taxonomy" id="1093900"/>
    <lineage>
        <taxon>Eukaryota</taxon>
        <taxon>Fungi</taxon>
        <taxon>Dikarya</taxon>
        <taxon>Ascomycota</taxon>
        <taxon>Pezizomycotina</taxon>
        <taxon>Sordariomycetes</taxon>
        <taxon>Sordariomycetidae</taxon>
        <taxon>Thyridiales</taxon>
        <taxon>Thyridiaceae</taxon>
        <taxon>Thyridium</taxon>
    </lineage>
</organism>
<feature type="transmembrane region" description="Helical" evidence="1">
    <location>
        <begin position="162"/>
        <end position="181"/>
    </location>
</feature>